<dbReference type="RefSeq" id="WP_345720703.1">
    <property type="nucleotide sequence ID" value="NZ_BAABRU010000003.1"/>
</dbReference>
<evidence type="ECO:0008006" key="3">
    <source>
        <dbReference type="Google" id="ProtNLM"/>
    </source>
</evidence>
<proteinExistence type="predicted"/>
<dbReference type="Gene3D" id="3.30.160.250">
    <property type="match status" value="1"/>
</dbReference>
<gene>
    <name evidence="1" type="ORF">Hgul01_00850</name>
</gene>
<dbReference type="SUPFAM" id="SSF143100">
    <property type="entry name" value="TTHA1013/TTHA0281-like"/>
    <property type="match status" value="1"/>
</dbReference>
<name>A0ABP9WWW6_9CHLR</name>
<dbReference type="InterPro" id="IPR035069">
    <property type="entry name" value="TTHA1013/TTHA0281-like"/>
</dbReference>
<evidence type="ECO:0000313" key="2">
    <source>
        <dbReference type="Proteomes" id="UP001428290"/>
    </source>
</evidence>
<protein>
    <recommendedName>
        <fullName evidence="3">HicB-like antitoxin of toxin-antitoxin system domain-containing protein</fullName>
    </recommendedName>
</protein>
<reference evidence="1 2" key="1">
    <citation type="submission" date="2024-02" db="EMBL/GenBank/DDBJ databases">
        <title>Herpetosiphon gulosus NBRC 112829.</title>
        <authorList>
            <person name="Ichikawa N."/>
            <person name="Katano-Makiyama Y."/>
            <person name="Hidaka K."/>
        </authorList>
    </citation>
    <scope>NUCLEOTIDE SEQUENCE [LARGE SCALE GENOMIC DNA]</scope>
    <source>
        <strain evidence="1 2">NBRC 112829</strain>
    </source>
</reference>
<comment type="caution">
    <text evidence="1">The sequence shown here is derived from an EMBL/GenBank/DDBJ whole genome shotgun (WGS) entry which is preliminary data.</text>
</comment>
<sequence>MRYAIVIEQGPNNCSSYILDVLGCVATGETPEEVKQLLQEAIVMHLEGEPIPPSTTLVDYIEFEPEINH</sequence>
<evidence type="ECO:0000313" key="1">
    <source>
        <dbReference type="EMBL" id="GAA5527068.1"/>
    </source>
</evidence>
<dbReference type="EMBL" id="BAABRU010000003">
    <property type="protein sequence ID" value="GAA5527068.1"/>
    <property type="molecule type" value="Genomic_DNA"/>
</dbReference>
<keyword evidence="2" id="KW-1185">Reference proteome</keyword>
<organism evidence="1 2">
    <name type="scientific">Herpetosiphon gulosus</name>
    <dbReference type="NCBI Taxonomy" id="1973496"/>
    <lineage>
        <taxon>Bacteria</taxon>
        <taxon>Bacillati</taxon>
        <taxon>Chloroflexota</taxon>
        <taxon>Chloroflexia</taxon>
        <taxon>Herpetosiphonales</taxon>
        <taxon>Herpetosiphonaceae</taxon>
        <taxon>Herpetosiphon</taxon>
    </lineage>
</organism>
<accession>A0ABP9WWW6</accession>
<dbReference type="Proteomes" id="UP001428290">
    <property type="component" value="Unassembled WGS sequence"/>
</dbReference>